<feature type="transmembrane region" description="Helical" evidence="5">
    <location>
        <begin position="129"/>
        <end position="154"/>
    </location>
</feature>
<evidence type="ECO:0000256" key="2">
    <source>
        <dbReference type="ARBA" id="ARBA00022692"/>
    </source>
</evidence>
<evidence type="ECO:0000313" key="6">
    <source>
        <dbReference type="EMBL" id="QIJ71391.1"/>
    </source>
</evidence>
<keyword evidence="3 5" id="KW-1133">Transmembrane helix</keyword>
<evidence type="ECO:0000256" key="5">
    <source>
        <dbReference type="RuleBase" id="RU363041"/>
    </source>
</evidence>
<proteinExistence type="inferred from homology"/>
<dbReference type="GO" id="GO:0005886">
    <property type="term" value="C:plasma membrane"/>
    <property type="evidence" value="ECO:0007669"/>
    <property type="project" value="UniProtKB-SubCell"/>
</dbReference>
<evidence type="ECO:0000256" key="4">
    <source>
        <dbReference type="ARBA" id="ARBA00023136"/>
    </source>
</evidence>
<dbReference type="AlphaFoldDB" id="A0A6G7PV41"/>
<comment type="similarity">
    <text evidence="5">Belongs to the 4-toluene sulfonate uptake permease (TSUP) (TC 2.A.102) family.</text>
</comment>
<dbReference type="InterPro" id="IPR002781">
    <property type="entry name" value="TM_pro_TauE-like"/>
</dbReference>
<dbReference type="KEGG" id="tav:G4V39_03475"/>
<evidence type="ECO:0000313" key="7">
    <source>
        <dbReference type="Proteomes" id="UP000502179"/>
    </source>
</evidence>
<keyword evidence="7" id="KW-1185">Reference proteome</keyword>
<feature type="transmembrane region" description="Helical" evidence="5">
    <location>
        <begin position="50"/>
        <end position="69"/>
    </location>
</feature>
<evidence type="ECO:0000256" key="3">
    <source>
        <dbReference type="ARBA" id="ARBA00022989"/>
    </source>
</evidence>
<keyword evidence="5" id="KW-1003">Cell membrane</keyword>
<sequence length="248" mass="26397">MTKSLTIMTAGLFGLAFISGMLGLGVAFAAVPFLSFFLPDLVNQVQPLTLFLNGLTALFATFGFARSGYVEWKKAIPLAVVTTAAAPVGAFLTRFIPVMVIWVAYLLSVSYLAYRLFKPVKGEEGRKENFKLALILAVPISVLAGFLGIGPGFLLMPTLILLGFEPKKAAGINAFAVTPPSFSALIPHLSTAKWDPVLTASLIGAGVVGAFLGARFTSLYVPSNRLKQLFGLLIVVMTAYKIYTLLGG</sequence>
<dbReference type="PANTHER" id="PTHR43701">
    <property type="entry name" value="MEMBRANE TRANSPORTER PROTEIN MJ0441-RELATED"/>
    <property type="match status" value="1"/>
</dbReference>
<dbReference type="RefSeq" id="WP_166031612.1">
    <property type="nucleotide sequence ID" value="NZ_CP048877.1"/>
</dbReference>
<feature type="transmembrane region" description="Helical" evidence="5">
    <location>
        <begin position="99"/>
        <end position="117"/>
    </location>
</feature>
<name>A0A6G7PV41_9BACT</name>
<dbReference type="EMBL" id="CP048877">
    <property type="protein sequence ID" value="QIJ71391.1"/>
    <property type="molecule type" value="Genomic_DNA"/>
</dbReference>
<organism evidence="6 7">
    <name type="scientific">Thermosulfuriphilus ammonigenes</name>
    <dbReference type="NCBI Taxonomy" id="1936021"/>
    <lineage>
        <taxon>Bacteria</taxon>
        <taxon>Pseudomonadati</taxon>
        <taxon>Thermodesulfobacteriota</taxon>
        <taxon>Thermodesulfobacteria</taxon>
        <taxon>Thermodesulfobacteriales</taxon>
        <taxon>Thermodesulfobacteriaceae</taxon>
        <taxon>Thermosulfuriphilus</taxon>
    </lineage>
</organism>
<feature type="transmembrane region" description="Helical" evidence="5">
    <location>
        <begin position="197"/>
        <end position="217"/>
    </location>
</feature>
<comment type="subcellular location">
    <subcellularLocation>
        <location evidence="5">Cell membrane</location>
        <topology evidence="5">Multi-pass membrane protein</topology>
    </subcellularLocation>
    <subcellularLocation>
        <location evidence="1">Membrane</location>
        <topology evidence="1">Multi-pass membrane protein</topology>
    </subcellularLocation>
</comment>
<dbReference type="Pfam" id="PF01925">
    <property type="entry name" value="TauE"/>
    <property type="match status" value="1"/>
</dbReference>
<keyword evidence="2 5" id="KW-0812">Transmembrane</keyword>
<reference evidence="6 7" key="1">
    <citation type="submission" date="2020-02" db="EMBL/GenBank/DDBJ databases">
        <title>Genome analysis of Thermosulfuriphilus ammonigenes ST65T, an anaerobic thermophilic chemolithoautotrophic bacterium isolated from a deep-sea hydrothermal vent.</title>
        <authorList>
            <person name="Slobodkina G."/>
            <person name="Allioux M."/>
            <person name="Merkel A."/>
            <person name="Alain K."/>
            <person name="Jebbar M."/>
            <person name="Slobodkin A."/>
        </authorList>
    </citation>
    <scope>NUCLEOTIDE SEQUENCE [LARGE SCALE GENOMIC DNA]</scope>
    <source>
        <strain evidence="6 7">ST65</strain>
    </source>
</reference>
<keyword evidence="4 5" id="KW-0472">Membrane</keyword>
<protein>
    <recommendedName>
        <fullName evidence="5">Probable membrane transporter protein</fullName>
    </recommendedName>
</protein>
<evidence type="ECO:0000256" key="1">
    <source>
        <dbReference type="ARBA" id="ARBA00004141"/>
    </source>
</evidence>
<gene>
    <name evidence="6" type="ORF">G4V39_03475</name>
</gene>
<accession>A0A6G7PV41</accession>
<dbReference type="InterPro" id="IPR051598">
    <property type="entry name" value="TSUP/Inactive_protease-like"/>
</dbReference>
<feature type="transmembrane region" description="Helical" evidence="5">
    <location>
        <begin position="12"/>
        <end position="38"/>
    </location>
</feature>
<dbReference type="Proteomes" id="UP000502179">
    <property type="component" value="Chromosome"/>
</dbReference>
<feature type="transmembrane region" description="Helical" evidence="5">
    <location>
        <begin position="229"/>
        <end position="246"/>
    </location>
</feature>
<dbReference type="PANTHER" id="PTHR43701:SF2">
    <property type="entry name" value="MEMBRANE TRANSPORTER PROTEIN YJNA-RELATED"/>
    <property type="match status" value="1"/>
</dbReference>